<dbReference type="Gene3D" id="1.10.4030.10">
    <property type="entry name" value="Porin chaperone SurA, peptide-binding domain"/>
    <property type="match status" value="1"/>
</dbReference>
<evidence type="ECO:0000256" key="5">
    <source>
        <dbReference type="ARBA" id="ARBA00023235"/>
    </source>
</evidence>
<dbReference type="Pfam" id="PF13145">
    <property type="entry name" value="Rotamase_2"/>
    <property type="match status" value="1"/>
</dbReference>
<dbReference type="PROSITE" id="PS51257">
    <property type="entry name" value="PROKAR_LIPOPROTEIN"/>
    <property type="match status" value="1"/>
</dbReference>
<dbReference type="InterPro" id="IPR000297">
    <property type="entry name" value="PPIase_PpiC"/>
</dbReference>
<dbReference type="SUPFAM" id="SSF109998">
    <property type="entry name" value="Triger factor/SurA peptide-binding domain-like"/>
    <property type="match status" value="1"/>
</dbReference>
<evidence type="ECO:0000256" key="1">
    <source>
        <dbReference type="ARBA" id="ARBA00000971"/>
    </source>
</evidence>
<dbReference type="Proteomes" id="UP000547674">
    <property type="component" value="Unassembled WGS sequence"/>
</dbReference>
<dbReference type="EC" id="5.2.1.8" evidence="2"/>
<evidence type="ECO:0000256" key="6">
    <source>
        <dbReference type="PROSITE-ProRule" id="PRU00278"/>
    </source>
</evidence>
<accession>A0A7Y2H1G4</accession>
<dbReference type="PANTHER" id="PTHR47245">
    <property type="entry name" value="PEPTIDYLPROLYL ISOMERASE"/>
    <property type="match status" value="1"/>
</dbReference>
<evidence type="ECO:0000256" key="2">
    <source>
        <dbReference type="ARBA" id="ARBA00013194"/>
    </source>
</evidence>
<dbReference type="InterPro" id="IPR027304">
    <property type="entry name" value="Trigger_fact/SurA_dom_sf"/>
</dbReference>
<sequence>MRHLAYLLAMVLVVSGCSQKTENGSSAEKQDDPVVLAKLGEDVITADEFIQAYEKIPPTTRPALDSLSAREGFLNDLINKKLLELGSLELFPQLPENQGYRLERYRRMQMTNAFNTALIRDKVSVSEEELSLAYGHKGREVEIEAILLPTLPMAEAMKKRLDEGSSFEDLALEYSILEYEDPDKPGWVGWVSSGTYDWEMEKAVWGAKPGEIVGPYLEKEGDTFFVVRVGESREVSDVAPRDELYPILEQELMKSKYFNRTRAVMDSLMTAFNPRFPDEGKRLMMLKYYWEPPPEMEDDPYAFLNDTRTDPTYSADEAMTVIVEFDKIPDWNAEVFTEKLSWYPTGLWPRGAEVSQLQEVYDRMIKDYLILQAAEDYKLNETETFKEVMTRREQEMRVNYLYHNVITADSDPTEEEIQAWFQENRERYRAPVNYKLGVIAVSDRAHAEEIRAEWMAGAKFGDLREKTLARDDAAEAIGETPW</sequence>
<dbReference type="Pfam" id="PF00639">
    <property type="entry name" value="Rotamase"/>
    <property type="match status" value="1"/>
</dbReference>
<dbReference type="PROSITE" id="PS50198">
    <property type="entry name" value="PPIC_PPIASE_2"/>
    <property type="match status" value="1"/>
</dbReference>
<comment type="caution">
    <text evidence="8">The sequence shown here is derived from an EMBL/GenBank/DDBJ whole genome shotgun (WGS) entry which is preliminary data.</text>
</comment>
<dbReference type="EMBL" id="JABDJR010000086">
    <property type="protein sequence ID" value="NNF05602.1"/>
    <property type="molecule type" value="Genomic_DNA"/>
</dbReference>
<evidence type="ECO:0000259" key="7">
    <source>
        <dbReference type="PROSITE" id="PS50198"/>
    </source>
</evidence>
<feature type="non-terminal residue" evidence="8">
    <location>
        <position position="482"/>
    </location>
</feature>
<reference evidence="8 9" key="1">
    <citation type="submission" date="2020-03" db="EMBL/GenBank/DDBJ databases">
        <title>Metabolic flexibility allows generalist bacteria to become dominant in a frequently disturbed ecosystem.</title>
        <authorList>
            <person name="Chen Y.-J."/>
            <person name="Leung P.M."/>
            <person name="Bay S.K."/>
            <person name="Hugenholtz P."/>
            <person name="Kessler A.J."/>
            <person name="Shelley G."/>
            <person name="Waite D.W."/>
            <person name="Cook P.L."/>
            <person name="Greening C."/>
        </authorList>
    </citation>
    <scope>NUCLEOTIDE SEQUENCE [LARGE SCALE GENOMIC DNA]</scope>
    <source>
        <strain evidence="8">SS_bin_28</strain>
    </source>
</reference>
<dbReference type="InterPro" id="IPR046357">
    <property type="entry name" value="PPIase_dom_sf"/>
</dbReference>
<proteinExistence type="predicted"/>
<dbReference type="PANTHER" id="PTHR47245:SF1">
    <property type="entry name" value="FOLDASE PROTEIN PRSA"/>
    <property type="match status" value="1"/>
</dbReference>
<keyword evidence="5 6" id="KW-0413">Isomerase</keyword>
<name>A0A7Y2H1G4_UNCEI</name>
<evidence type="ECO:0000256" key="4">
    <source>
        <dbReference type="ARBA" id="ARBA00023110"/>
    </source>
</evidence>
<evidence type="ECO:0000313" key="9">
    <source>
        <dbReference type="Proteomes" id="UP000547674"/>
    </source>
</evidence>
<organism evidence="8 9">
    <name type="scientific">Eiseniibacteriota bacterium</name>
    <dbReference type="NCBI Taxonomy" id="2212470"/>
    <lineage>
        <taxon>Bacteria</taxon>
        <taxon>Candidatus Eiseniibacteriota</taxon>
    </lineage>
</organism>
<feature type="domain" description="PpiC" evidence="7">
    <location>
        <begin position="138"/>
        <end position="221"/>
    </location>
</feature>
<comment type="catalytic activity">
    <reaction evidence="1">
        <text>[protein]-peptidylproline (omega=180) = [protein]-peptidylproline (omega=0)</text>
        <dbReference type="Rhea" id="RHEA:16237"/>
        <dbReference type="Rhea" id="RHEA-COMP:10747"/>
        <dbReference type="Rhea" id="RHEA-COMP:10748"/>
        <dbReference type="ChEBI" id="CHEBI:83833"/>
        <dbReference type="ChEBI" id="CHEBI:83834"/>
        <dbReference type="EC" id="5.2.1.8"/>
    </reaction>
</comment>
<dbReference type="AlphaFoldDB" id="A0A7Y2H1G4"/>
<keyword evidence="4 6" id="KW-0697">Rotamase</keyword>
<evidence type="ECO:0000313" key="8">
    <source>
        <dbReference type="EMBL" id="NNF05602.1"/>
    </source>
</evidence>
<dbReference type="SUPFAM" id="SSF54534">
    <property type="entry name" value="FKBP-like"/>
    <property type="match status" value="1"/>
</dbReference>
<protein>
    <recommendedName>
        <fullName evidence="2">peptidylprolyl isomerase</fullName>
        <ecNumber evidence="2">5.2.1.8</ecNumber>
    </recommendedName>
</protein>
<dbReference type="GO" id="GO:0003755">
    <property type="term" value="F:peptidyl-prolyl cis-trans isomerase activity"/>
    <property type="evidence" value="ECO:0007669"/>
    <property type="project" value="UniProtKB-KW"/>
</dbReference>
<dbReference type="Gene3D" id="3.10.50.40">
    <property type="match status" value="2"/>
</dbReference>
<dbReference type="InterPro" id="IPR050245">
    <property type="entry name" value="PrsA_foldase"/>
</dbReference>
<keyword evidence="3" id="KW-0732">Signal</keyword>
<gene>
    <name evidence="8" type="ORF">HKN21_02465</name>
</gene>
<evidence type="ECO:0000256" key="3">
    <source>
        <dbReference type="ARBA" id="ARBA00022729"/>
    </source>
</evidence>